<dbReference type="InterPro" id="IPR024072">
    <property type="entry name" value="DHFR-like_dom_sf"/>
</dbReference>
<dbReference type="PROSITE" id="PS51747">
    <property type="entry name" value="CYT_DCMP_DEAMINASES_2"/>
    <property type="match status" value="1"/>
</dbReference>
<evidence type="ECO:0000256" key="11">
    <source>
        <dbReference type="ARBA" id="ARBA00023268"/>
    </source>
</evidence>
<evidence type="ECO:0000256" key="8">
    <source>
        <dbReference type="ARBA" id="ARBA00019930"/>
    </source>
</evidence>
<comment type="pathway">
    <text evidence="3">Cofactor biosynthesis; riboflavin biosynthesis; 5-amino-6-(D-ribitylamino)uracil from GTP: step 3/4.</text>
</comment>
<proteinExistence type="inferred from homology"/>
<dbReference type="Pfam" id="PF01872">
    <property type="entry name" value="RibD_C"/>
    <property type="match status" value="1"/>
</dbReference>
<dbReference type="GO" id="GO:0009231">
    <property type="term" value="P:riboflavin biosynthetic process"/>
    <property type="evidence" value="ECO:0007669"/>
    <property type="project" value="UniProtKB-UniPathway"/>
</dbReference>
<keyword evidence="14" id="KW-1185">Reference proteome</keyword>
<evidence type="ECO:0000256" key="1">
    <source>
        <dbReference type="ARBA" id="ARBA00002151"/>
    </source>
</evidence>
<comment type="similarity">
    <text evidence="5">In the C-terminal section; belongs to the HTP reductase family.</text>
</comment>
<dbReference type="PANTHER" id="PTHR38011">
    <property type="entry name" value="DIHYDROFOLATE REDUCTASE FAMILY PROTEIN (AFU_ORTHOLOGUE AFUA_8G06820)"/>
    <property type="match status" value="1"/>
</dbReference>
<keyword evidence="9" id="KW-0521">NADP</keyword>
<dbReference type="AlphaFoldDB" id="A0A369KTP1"/>
<dbReference type="EC" id="1.1.1.193" evidence="7"/>
<name>A0A369KTP1_9BACT</name>
<dbReference type="InterPro" id="IPR002125">
    <property type="entry name" value="CMP_dCMP_dom"/>
</dbReference>
<comment type="pathway">
    <text evidence="2">Cofactor biosynthesis; riboflavin biosynthesis; 5-amino-6-(D-ribitylamino)uracil from GTP: step 2/4.</text>
</comment>
<evidence type="ECO:0000256" key="5">
    <source>
        <dbReference type="ARBA" id="ARBA00007417"/>
    </source>
</evidence>
<dbReference type="InterPro" id="IPR002734">
    <property type="entry name" value="RibDG_C"/>
</dbReference>
<dbReference type="EMBL" id="QOVW01000067">
    <property type="protein sequence ID" value="RDB36075.1"/>
    <property type="molecule type" value="Genomic_DNA"/>
</dbReference>
<dbReference type="PANTHER" id="PTHR38011:SF7">
    <property type="entry name" value="2,5-DIAMINO-6-RIBOSYLAMINO-4(3H)-PYRIMIDINONE 5'-PHOSPHATE REDUCTASE"/>
    <property type="match status" value="1"/>
</dbReference>
<gene>
    <name evidence="13" type="primary">ribD</name>
    <name evidence="13" type="ORF">DCC88_06735</name>
</gene>
<dbReference type="EC" id="3.5.4.26" evidence="6"/>
<dbReference type="GO" id="GO:0008703">
    <property type="term" value="F:5-amino-6-(5-phosphoribosylamino)uracil reductase activity"/>
    <property type="evidence" value="ECO:0007669"/>
    <property type="project" value="UniProtKB-EC"/>
</dbReference>
<dbReference type="CDD" id="cd01284">
    <property type="entry name" value="Riboflavin_deaminase-reductase"/>
    <property type="match status" value="1"/>
</dbReference>
<feature type="domain" description="CMP/dCMP-type deaminase" evidence="12">
    <location>
        <begin position="36"/>
        <end position="160"/>
    </location>
</feature>
<keyword evidence="11" id="KW-0511">Multifunctional enzyme</keyword>
<dbReference type="SUPFAM" id="SSF53597">
    <property type="entry name" value="Dihydrofolate reductase-like"/>
    <property type="match status" value="1"/>
</dbReference>
<dbReference type="Gene3D" id="3.40.430.10">
    <property type="entry name" value="Dihydrofolate Reductase, subunit A"/>
    <property type="match status" value="1"/>
</dbReference>
<evidence type="ECO:0000256" key="10">
    <source>
        <dbReference type="ARBA" id="ARBA00023002"/>
    </source>
</evidence>
<evidence type="ECO:0000259" key="12">
    <source>
        <dbReference type="PROSITE" id="PS51747"/>
    </source>
</evidence>
<dbReference type="SUPFAM" id="SSF53927">
    <property type="entry name" value="Cytidine deaminase-like"/>
    <property type="match status" value="1"/>
</dbReference>
<sequence length="431" mass="48613">MSFTLKKGFTFGGWLPAIVPDQELDNHEFINHSLAKSEEEFLFNAFLESMKNTSIANPNPSVGCVIVKNNKVISSGCTEIWGGRHAERVAVDLFQNTDLLLGTQVYVTLEPCTHFGRQPPCIDLFKDKGIQKVVVGCLDPNPVMKQRGLEILKSWGLGTYNPVLANEIKAWNYPFFVQLQQKRIFIALKWAQSLDGCLADDNNGWQWISNIKSRHYAHWLRQKYDAILVGIGTVLNDFPSLNVRHPDIQQARNPLKVIYDPEGKIFHVQQHEQNKLIEKTLSSSNSTIILINDSALKFAKESPSVWIKKLFNDKKYCFITLNNNHKMSPGESIVNALSSQLVSDVLGRPVQSIMVEGGPRLLSAFIDNELFDVAHIFIAPFFLGGSKNRIFSTAKRSLNRCLLRQVSTASRFSLAVQERLGDDTLIEILKK</sequence>
<comment type="function">
    <text evidence="1">Converts 2,5-diamino-6-(ribosylamino)-4(3h)-pyrimidinone 5'-phosphate into 5-amino-6-(ribosylamino)-2,4(1h,3h)-pyrimidinedione 5'-phosphate.</text>
</comment>
<evidence type="ECO:0000313" key="13">
    <source>
        <dbReference type="EMBL" id="RDB36075.1"/>
    </source>
</evidence>
<dbReference type="InterPro" id="IPR050765">
    <property type="entry name" value="Riboflavin_Biosynth_HTPR"/>
</dbReference>
<evidence type="ECO:0000313" key="14">
    <source>
        <dbReference type="Proteomes" id="UP000253934"/>
    </source>
</evidence>
<dbReference type="GO" id="GO:0008835">
    <property type="term" value="F:diaminohydroxyphosphoribosylaminopyrimidine deaminase activity"/>
    <property type="evidence" value="ECO:0007669"/>
    <property type="project" value="UniProtKB-EC"/>
</dbReference>
<dbReference type="NCBIfam" id="TIGR00326">
    <property type="entry name" value="eubact_ribD"/>
    <property type="match status" value="1"/>
</dbReference>
<evidence type="ECO:0000256" key="3">
    <source>
        <dbReference type="ARBA" id="ARBA00004910"/>
    </source>
</evidence>
<protein>
    <recommendedName>
        <fullName evidence="8">Riboflavin biosynthesis protein RibD</fullName>
        <ecNumber evidence="7">1.1.1.193</ecNumber>
        <ecNumber evidence="6">3.5.4.26</ecNumber>
    </recommendedName>
</protein>
<evidence type="ECO:0000256" key="6">
    <source>
        <dbReference type="ARBA" id="ARBA00012766"/>
    </source>
</evidence>
<evidence type="ECO:0000256" key="2">
    <source>
        <dbReference type="ARBA" id="ARBA00004882"/>
    </source>
</evidence>
<keyword evidence="13" id="KW-0378">Hydrolase</keyword>
<organism evidence="13 14">
    <name type="scientific">Spirobacillus cienkowskii</name>
    <dbReference type="NCBI Taxonomy" id="495820"/>
    <lineage>
        <taxon>Bacteria</taxon>
        <taxon>Pseudomonadati</taxon>
        <taxon>Bdellovibrionota</taxon>
        <taxon>Oligoflexia</taxon>
        <taxon>Silvanigrellales</taxon>
        <taxon>Spirobacillus</taxon>
    </lineage>
</organism>
<evidence type="ECO:0000256" key="4">
    <source>
        <dbReference type="ARBA" id="ARBA00005259"/>
    </source>
</evidence>
<dbReference type="InterPro" id="IPR016193">
    <property type="entry name" value="Cytidine_deaminase-like"/>
</dbReference>
<comment type="similarity">
    <text evidence="4">In the N-terminal section; belongs to the cytidine and deoxycytidylate deaminase family.</text>
</comment>
<evidence type="ECO:0000256" key="7">
    <source>
        <dbReference type="ARBA" id="ARBA00013173"/>
    </source>
</evidence>
<dbReference type="UniPathway" id="UPA00275">
    <property type="reaction ID" value="UER00401"/>
</dbReference>
<accession>A0A369KTP1</accession>
<keyword evidence="10 13" id="KW-0560">Oxidoreductase</keyword>
<dbReference type="Gene3D" id="3.40.140.10">
    <property type="entry name" value="Cytidine Deaminase, domain 2"/>
    <property type="match status" value="1"/>
</dbReference>
<dbReference type="Proteomes" id="UP000253934">
    <property type="component" value="Unassembled WGS sequence"/>
</dbReference>
<comment type="caution">
    <text evidence="13">The sequence shown here is derived from an EMBL/GenBank/DDBJ whole genome shotgun (WGS) entry which is preliminary data.</text>
</comment>
<reference evidence="13" key="1">
    <citation type="submission" date="2018-04" db="EMBL/GenBank/DDBJ databases">
        <title>Draft genome sequence of the Candidatus Spirobacillus cienkowskii, a pathogen of freshwater Daphnia species, reconstructed from hemolymph metagenomic reads.</title>
        <authorList>
            <person name="Bresciani L."/>
            <person name="Lemos L.N."/>
            <person name="Wale N."/>
            <person name="Lin J.Y."/>
            <person name="Fernandes G.R."/>
            <person name="Duffy M.A."/>
            <person name="Rodrigues J.M."/>
        </authorList>
    </citation>
    <scope>NUCLEOTIDE SEQUENCE [LARGE SCALE GENOMIC DNA]</scope>
    <source>
        <strain evidence="13">Binning01</strain>
    </source>
</reference>
<dbReference type="InterPro" id="IPR004794">
    <property type="entry name" value="Eubact_RibD"/>
</dbReference>
<evidence type="ECO:0000256" key="9">
    <source>
        <dbReference type="ARBA" id="ARBA00022857"/>
    </source>
</evidence>
<dbReference type="Pfam" id="PF00383">
    <property type="entry name" value="dCMP_cyt_deam_1"/>
    <property type="match status" value="1"/>
</dbReference>